<accession>A0A453EWL6</accession>
<sequence>MGFKDLHSFNLALLAKQCWRMIINPDSICARILKAKYFPSTDLLHAGPKNGASFTWQSIVAGLATFKRGFIWRIGSGENVNIWDDPWIPSSPDRKVITPRGHTVISRVVELIDPVTTQWDEQLIRDIFYPVDANRILQIPINFQAFDDFIAWHLTKHGKFSVKSAYMEQWSHKYRNHSLGDLMSSSTLQLAIWKQLWCLQVPRKIQIFCWRALRGIVPLKSVLANRHIPISGECPICNRDAEDMRHMPFQCDIARKLWTGLGLMDRINHAVLVDRSGSVVFEFLLLEPDSPLSIMPSLNYKEVIAATCWYLWWLRRCHTRHDSCPRLPHGLPQFCQLLLTV</sequence>
<feature type="domain" description="Reverse transcriptase zinc-binding" evidence="1">
    <location>
        <begin position="160"/>
        <end position="258"/>
    </location>
</feature>
<evidence type="ECO:0000259" key="1">
    <source>
        <dbReference type="Pfam" id="PF13966"/>
    </source>
</evidence>
<reference evidence="2" key="5">
    <citation type="journal article" date="2021" name="G3 (Bethesda)">
        <title>Aegilops tauschii genome assembly Aet v5.0 features greater sequence contiguity and improved annotation.</title>
        <authorList>
            <person name="Wang L."/>
            <person name="Zhu T."/>
            <person name="Rodriguez J.C."/>
            <person name="Deal K.R."/>
            <person name="Dubcovsky J."/>
            <person name="McGuire P.E."/>
            <person name="Lux T."/>
            <person name="Spannagl M."/>
            <person name="Mayer K.F.X."/>
            <person name="Baldrich P."/>
            <person name="Meyers B.C."/>
            <person name="Huo N."/>
            <person name="Gu Y.Q."/>
            <person name="Zhou H."/>
            <person name="Devos K.M."/>
            <person name="Bennetzen J.L."/>
            <person name="Unver T."/>
            <person name="Budak H."/>
            <person name="Gulick P.J."/>
            <person name="Galiba G."/>
            <person name="Kalapos B."/>
            <person name="Nelson D.R."/>
            <person name="Li P."/>
            <person name="You F.M."/>
            <person name="Luo M.C."/>
            <person name="Dvorak J."/>
        </authorList>
    </citation>
    <scope>NUCLEOTIDE SEQUENCE [LARGE SCALE GENOMIC DNA]</scope>
    <source>
        <strain evidence="2">cv. AL8/78</strain>
    </source>
</reference>
<organism evidence="2 3">
    <name type="scientific">Aegilops tauschii subsp. strangulata</name>
    <name type="common">Goatgrass</name>
    <dbReference type="NCBI Taxonomy" id="200361"/>
    <lineage>
        <taxon>Eukaryota</taxon>
        <taxon>Viridiplantae</taxon>
        <taxon>Streptophyta</taxon>
        <taxon>Embryophyta</taxon>
        <taxon>Tracheophyta</taxon>
        <taxon>Spermatophyta</taxon>
        <taxon>Magnoliopsida</taxon>
        <taxon>Liliopsida</taxon>
        <taxon>Poales</taxon>
        <taxon>Poaceae</taxon>
        <taxon>BOP clade</taxon>
        <taxon>Pooideae</taxon>
        <taxon>Triticodae</taxon>
        <taxon>Triticeae</taxon>
        <taxon>Triticinae</taxon>
        <taxon>Aegilops</taxon>
    </lineage>
</organism>
<dbReference type="Gramene" id="AET3Gv20494300.1">
    <property type="protein sequence ID" value="AET3Gv20494300.1"/>
    <property type="gene ID" value="AET3Gv20494300"/>
</dbReference>
<evidence type="ECO:0000313" key="3">
    <source>
        <dbReference type="Proteomes" id="UP000015105"/>
    </source>
</evidence>
<dbReference type="Proteomes" id="UP000015105">
    <property type="component" value="Chromosome 3D"/>
</dbReference>
<reference evidence="3" key="2">
    <citation type="journal article" date="2017" name="Nat. Plants">
        <title>The Aegilops tauschii genome reveals multiple impacts of transposons.</title>
        <authorList>
            <person name="Zhao G."/>
            <person name="Zou C."/>
            <person name="Li K."/>
            <person name="Wang K."/>
            <person name="Li T."/>
            <person name="Gao L."/>
            <person name="Zhang X."/>
            <person name="Wang H."/>
            <person name="Yang Z."/>
            <person name="Liu X."/>
            <person name="Jiang W."/>
            <person name="Mao L."/>
            <person name="Kong X."/>
            <person name="Jiao Y."/>
            <person name="Jia J."/>
        </authorList>
    </citation>
    <scope>NUCLEOTIDE SEQUENCE [LARGE SCALE GENOMIC DNA]</scope>
    <source>
        <strain evidence="3">cv. AL8/78</strain>
    </source>
</reference>
<reference evidence="2" key="3">
    <citation type="journal article" date="2017" name="Nature">
        <title>Genome sequence of the progenitor of the wheat D genome Aegilops tauschii.</title>
        <authorList>
            <person name="Luo M.C."/>
            <person name="Gu Y.Q."/>
            <person name="Puiu D."/>
            <person name="Wang H."/>
            <person name="Twardziok S.O."/>
            <person name="Deal K.R."/>
            <person name="Huo N."/>
            <person name="Zhu T."/>
            <person name="Wang L."/>
            <person name="Wang Y."/>
            <person name="McGuire P.E."/>
            <person name="Liu S."/>
            <person name="Long H."/>
            <person name="Ramasamy R.K."/>
            <person name="Rodriguez J.C."/>
            <person name="Van S.L."/>
            <person name="Yuan L."/>
            <person name="Wang Z."/>
            <person name="Xia Z."/>
            <person name="Xiao L."/>
            <person name="Anderson O.D."/>
            <person name="Ouyang S."/>
            <person name="Liang Y."/>
            <person name="Zimin A.V."/>
            <person name="Pertea G."/>
            <person name="Qi P."/>
            <person name="Bennetzen J.L."/>
            <person name="Dai X."/>
            <person name="Dawson M.W."/>
            <person name="Muller H.G."/>
            <person name="Kugler K."/>
            <person name="Rivarola-Duarte L."/>
            <person name="Spannagl M."/>
            <person name="Mayer K.F.X."/>
            <person name="Lu F.H."/>
            <person name="Bevan M.W."/>
            <person name="Leroy P."/>
            <person name="Li P."/>
            <person name="You F.M."/>
            <person name="Sun Q."/>
            <person name="Liu Z."/>
            <person name="Lyons E."/>
            <person name="Wicker T."/>
            <person name="Salzberg S.L."/>
            <person name="Devos K.M."/>
            <person name="Dvorak J."/>
        </authorList>
    </citation>
    <scope>NUCLEOTIDE SEQUENCE [LARGE SCALE GENOMIC DNA]</scope>
    <source>
        <strain evidence="2">cv. AL8/78</strain>
    </source>
</reference>
<dbReference type="STRING" id="200361.A0A453EWL6"/>
<proteinExistence type="predicted"/>
<protein>
    <recommendedName>
        <fullName evidence="1">Reverse transcriptase zinc-binding domain-containing protein</fullName>
    </recommendedName>
</protein>
<dbReference type="AlphaFoldDB" id="A0A453EWL6"/>
<evidence type="ECO:0000313" key="2">
    <source>
        <dbReference type="EnsemblPlants" id="AET3Gv20494300.1"/>
    </source>
</evidence>
<dbReference type="InterPro" id="IPR026960">
    <property type="entry name" value="RVT-Znf"/>
</dbReference>
<reference evidence="3" key="1">
    <citation type="journal article" date="2014" name="Science">
        <title>Ancient hybridizations among the ancestral genomes of bread wheat.</title>
        <authorList>
            <consortium name="International Wheat Genome Sequencing Consortium,"/>
            <person name="Marcussen T."/>
            <person name="Sandve S.R."/>
            <person name="Heier L."/>
            <person name="Spannagl M."/>
            <person name="Pfeifer M."/>
            <person name="Jakobsen K.S."/>
            <person name="Wulff B.B."/>
            <person name="Steuernagel B."/>
            <person name="Mayer K.F."/>
            <person name="Olsen O.A."/>
        </authorList>
    </citation>
    <scope>NUCLEOTIDE SEQUENCE [LARGE SCALE GENOMIC DNA]</scope>
    <source>
        <strain evidence="3">cv. AL8/78</strain>
    </source>
</reference>
<dbReference type="Pfam" id="PF13966">
    <property type="entry name" value="zf-RVT"/>
    <property type="match status" value="1"/>
</dbReference>
<name>A0A453EWL6_AEGTS</name>
<reference evidence="2" key="4">
    <citation type="submission" date="2019-03" db="UniProtKB">
        <authorList>
            <consortium name="EnsemblPlants"/>
        </authorList>
    </citation>
    <scope>IDENTIFICATION</scope>
</reference>
<keyword evidence="3" id="KW-1185">Reference proteome</keyword>
<dbReference type="EnsemblPlants" id="AET3Gv20494300.1">
    <property type="protein sequence ID" value="AET3Gv20494300.1"/>
    <property type="gene ID" value="AET3Gv20494300"/>
</dbReference>